<dbReference type="InterPro" id="IPR000304">
    <property type="entry name" value="Pyrroline-COOH_reductase"/>
</dbReference>
<comment type="similarity">
    <text evidence="1 4">Belongs to the pyrroline-5-carboxylate reductase family.</text>
</comment>
<keyword evidence="2 4" id="KW-0521">NADP</keyword>
<evidence type="ECO:0000256" key="4">
    <source>
        <dbReference type="RuleBase" id="RU003903"/>
    </source>
</evidence>
<dbReference type="InterPro" id="IPR008927">
    <property type="entry name" value="6-PGluconate_DH-like_C_sf"/>
</dbReference>
<protein>
    <recommendedName>
        <fullName evidence="4">Pyrroline-5-carboxylate reductase</fullName>
        <ecNumber evidence="4">1.5.1.2</ecNumber>
    </recommendedName>
</protein>
<dbReference type="Pfam" id="PF03807">
    <property type="entry name" value="F420_oxidored"/>
    <property type="match status" value="1"/>
</dbReference>
<accession>A0A2R5G5C1</accession>
<evidence type="ECO:0000256" key="3">
    <source>
        <dbReference type="ARBA" id="ARBA00023002"/>
    </source>
</evidence>
<dbReference type="InParanoid" id="A0A2R5G5C1"/>
<comment type="caution">
    <text evidence="7">The sequence shown here is derived from an EMBL/GenBank/DDBJ whole genome shotgun (WGS) entry which is preliminary data.</text>
</comment>
<dbReference type="Pfam" id="PF14748">
    <property type="entry name" value="P5CR_dimer"/>
    <property type="match status" value="1"/>
</dbReference>
<dbReference type="AlphaFoldDB" id="A0A2R5G5C1"/>
<evidence type="ECO:0000259" key="6">
    <source>
        <dbReference type="Pfam" id="PF14748"/>
    </source>
</evidence>
<comment type="pathway">
    <text evidence="4">Amino-acid biosynthesis; L-proline biosynthesis; L-proline from L-glutamate 5-semialdehyde: step 1/1.</text>
</comment>
<feature type="domain" description="Pyrroline-5-carboxylate reductase dimerisation" evidence="6">
    <location>
        <begin position="240"/>
        <end position="343"/>
    </location>
</feature>
<organism evidence="7 8">
    <name type="scientific">Hondaea fermentalgiana</name>
    <dbReference type="NCBI Taxonomy" id="2315210"/>
    <lineage>
        <taxon>Eukaryota</taxon>
        <taxon>Sar</taxon>
        <taxon>Stramenopiles</taxon>
        <taxon>Bigyra</taxon>
        <taxon>Labyrinthulomycetes</taxon>
        <taxon>Thraustochytrida</taxon>
        <taxon>Thraustochytriidae</taxon>
        <taxon>Hondaea</taxon>
    </lineage>
</organism>
<keyword evidence="8" id="KW-1185">Reference proteome</keyword>
<evidence type="ECO:0000259" key="5">
    <source>
        <dbReference type="Pfam" id="PF03807"/>
    </source>
</evidence>
<keyword evidence="4" id="KW-0641">Proline biosynthesis</keyword>
<dbReference type="InterPro" id="IPR036291">
    <property type="entry name" value="NAD(P)-bd_dom_sf"/>
</dbReference>
<proteinExistence type="inferred from homology"/>
<reference evidence="7 8" key="1">
    <citation type="submission" date="2017-12" db="EMBL/GenBank/DDBJ databases">
        <title>Sequencing, de novo assembly and annotation of complete genome of a new Thraustochytrid species, strain FCC1311.</title>
        <authorList>
            <person name="Sedici K."/>
            <person name="Godart F."/>
            <person name="Aiese Cigliano R."/>
            <person name="Sanseverino W."/>
            <person name="Barakat M."/>
            <person name="Ortet P."/>
            <person name="Marechal E."/>
            <person name="Cagnac O."/>
            <person name="Amato A."/>
        </authorList>
    </citation>
    <scope>NUCLEOTIDE SEQUENCE [LARGE SCALE GENOMIC DNA]</scope>
</reference>
<dbReference type="EMBL" id="BEYU01000019">
    <property type="protein sequence ID" value="GBG26242.1"/>
    <property type="molecule type" value="Genomic_DNA"/>
</dbReference>
<dbReference type="UniPathway" id="UPA00098">
    <property type="reaction ID" value="UER00361"/>
</dbReference>
<comment type="catalytic activity">
    <reaction evidence="4">
        <text>L-proline + NADP(+) = (S)-1-pyrroline-5-carboxylate + NADPH + 2 H(+)</text>
        <dbReference type="Rhea" id="RHEA:14109"/>
        <dbReference type="ChEBI" id="CHEBI:15378"/>
        <dbReference type="ChEBI" id="CHEBI:17388"/>
        <dbReference type="ChEBI" id="CHEBI:57783"/>
        <dbReference type="ChEBI" id="CHEBI:58349"/>
        <dbReference type="ChEBI" id="CHEBI:60039"/>
        <dbReference type="EC" id="1.5.1.2"/>
    </reaction>
</comment>
<dbReference type="Gene3D" id="3.40.50.720">
    <property type="entry name" value="NAD(P)-binding Rossmann-like Domain"/>
    <property type="match status" value="1"/>
</dbReference>
<dbReference type="InterPro" id="IPR029036">
    <property type="entry name" value="P5CR_dimer"/>
</dbReference>
<dbReference type="InterPro" id="IPR053790">
    <property type="entry name" value="P5CR-like_CS"/>
</dbReference>
<evidence type="ECO:0000313" key="8">
    <source>
        <dbReference type="Proteomes" id="UP000241890"/>
    </source>
</evidence>
<dbReference type="PANTHER" id="PTHR11645">
    <property type="entry name" value="PYRROLINE-5-CARBOXYLATE REDUCTASE"/>
    <property type="match status" value="1"/>
</dbReference>
<evidence type="ECO:0000313" key="7">
    <source>
        <dbReference type="EMBL" id="GBG26242.1"/>
    </source>
</evidence>
<dbReference type="PROSITE" id="PS00521">
    <property type="entry name" value="P5CR"/>
    <property type="match status" value="1"/>
</dbReference>
<gene>
    <name evidence="7" type="ORF">FCC1311_024632</name>
</gene>
<feature type="domain" description="Pyrroline-5-carboxylate reductase catalytic N-terminal" evidence="5">
    <location>
        <begin position="77"/>
        <end position="160"/>
    </location>
</feature>
<dbReference type="SUPFAM" id="SSF51735">
    <property type="entry name" value="NAD(P)-binding Rossmann-fold domains"/>
    <property type="match status" value="1"/>
</dbReference>
<dbReference type="HAMAP" id="MF_01925">
    <property type="entry name" value="P5C_reductase"/>
    <property type="match status" value="1"/>
</dbReference>
<keyword evidence="3 4" id="KW-0560">Oxidoreductase</keyword>
<dbReference type="NCBIfam" id="TIGR00112">
    <property type="entry name" value="proC"/>
    <property type="match status" value="1"/>
</dbReference>
<sequence length="357" mass="38266">MLGLLAKRAVPVASASAAPIMRTRVGAAAATATTPRALTSTMAEARQISRMEARRSLRRASSDANVSTGNQKVKALFIGGGKMAEAMISGLVNPPEGVPQQFDVSAIDPAKNRRELLEKEYNITTFQTVGGAADLLKEADLVILAVKPRTVKTVFEQIKKATPAEDRNFTAISIIAGLTMDMMRTGLESDKVCRSMPNTPSTIGEGMTVWTCDPCVDESTETKISKLFEACGEQERVDDEDILDSSTAISGSGPAFFLILQEAMVDSGVHMGLPRDLATRLVEQTMIGTAHYSSLSKNPVTILRNDITSPGGTTSEALFHLERGALRTVVSDACWAAFRKSRALGGKDFDIGPEINR</sequence>
<dbReference type="FunFam" id="1.10.3730.10:FF:000001">
    <property type="entry name" value="Pyrroline-5-carboxylate reductase"/>
    <property type="match status" value="1"/>
</dbReference>
<dbReference type="GO" id="GO:0055129">
    <property type="term" value="P:L-proline biosynthetic process"/>
    <property type="evidence" value="ECO:0007669"/>
    <property type="project" value="UniProtKB-UniPathway"/>
</dbReference>
<evidence type="ECO:0000256" key="1">
    <source>
        <dbReference type="ARBA" id="ARBA00005525"/>
    </source>
</evidence>
<evidence type="ECO:0000256" key="2">
    <source>
        <dbReference type="ARBA" id="ARBA00022857"/>
    </source>
</evidence>
<dbReference type="InterPro" id="IPR028939">
    <property type="entry name" value="P5C_Rdtase_cat_N"/>
</dbReference>
<name>A0A2R5G5C1_9STRA</name>
<dbReference type="Proteomes" id="UP000241890">
    <property type="component" value="Unassembled WGS sequence"/>
</dbReference>
<dbReference type="OrthoDB" id="10263291at2759"/>
<dbReference type="GO" id="GO:0004735">
    <property type="term" value="F:pyrroline-5-carboxylate reductase activity"/>
    <property type="evidence" value="ECO:0007669"/>
    <property type="project" value="UniProtKB-EC"/>
</dbReference>
<keyword evidence="4" id="KW-0028">Amino-acid biosynthesis</keyword>
<dbReference type="PANTHER" id="PTHR11645:SF66">
    <property type="entry name" value="PYRROLINE-5-CARBOXYLATE REDUCTASE"/>
    <property type="match status" value="1"/>
</dbReference>
<dbReference type="Gene3D" id="1.10.3730.10">
    <property type="entry name" value="ProC C-terminal domain-like"/>
    <property type="match status" value="1"/>
</dbReference>
<dbReference type="SUPFAM" id="SSF48179">
    <property type="entry name" value="6-phosphogluconate dehydrogenase C-terminal domain-like"/>
    <property type="match status" value="1"/>
</dbReference>
<dbReference type="EC" id="1.5.1.2" evidence="4"/>